<dbReference type="EMBL" id="CP036259">
    <property type="protein sequence ID" value="QDR82001.1"/>
    <property type="molecule type" value="Genomic_DNA"/>
</dbReference>
<gene>
    <name evidence="1" type="ORF">SPTER_34220</name>
</gene>
<protein>
    <submittedName>
        <fullName evidence="1">Uncharacterized protein</fullName>
    </submittedName>
</protein>
<keyword evidence="2" id="KW-1185">Reference proteome</keyword>
<proteinExistence type="predicted"/>
<sequence length="85" mass="9366">MSTAKADLHGIIDSLSEYQARKLKKVISLVVAEFMTADQDDKNKTMLEAFANAPETDEPISDEDLAAIAEAEKDIKAGRMRPPQM</sequence>
<accession>A0A517DXC3</accession>
<evidence type="ECO:0000313" key="1">
    <source>
        <dbReference type="EMBL" id="QDR82001.1"/>
    </source>
</evidence>
<dbReference type="Proteomes" id="UP000320776">
    <property type="component" value="Chromosome"/>
</dbReference>
<reference evidence="1 2" key="1">
    <citation type="submission" date="2019-02" db="EMBL/GenBank/DDBJ databases">
        <title>Closed genome of Sporomusa termitida DSM 4440.</title>
        <authorList>
            <person name="Poehlein A."/>
            <person name="Daniel R."/>
        </authorList>
    </citation>
    <scope>NUCLEOTIDE SEQUENCE [LARGE SCALE GENOMIC DNA]</scope>
    <source>
        <strain evidence="1 2">DSM 4440</strain>
    </source>
</reference>
<evidence type="ECO:0000313" key="2">
    <source>
        <dbReference type="Proteomes" id="UP000320776"/>
    </source>
</evidence>
<dbReference type="KEGG" id="sted:SPTER_34220"/>
<dbReference type="RefSeq" id="WP_144351428.1">
    <property type="nucleotide sequence ID" value="NZ_CP036259.1"/>
</dbReference>
<organism evidence="1 2">
    <name type="scientific">Sporomusa termitida</name>
    <dbReference type="NCBI Taxonomy" id="2377"/>
    <lineage>
        <taxon>Bacteria</taxon>
        <taxon>Bacillati</taxon>
        <taxon>Bacillota</taxon>
        <taxon>Negativicutes</taxon>
        <taxon>Selenomonadales</taxon>
        <taxon>Sporomusaceae</taxon>
        <taxon>Sporomusa</taxon>
    </lineage>
</organism>
<dbReference type="AlphaFoldDB" id="A0A517DXC3"/>
<name>A0A517DXC3_9FIRM</name>